<feature type="non-terminal residue" evidence="4">
    <location>
        <position position="1"/>
    </location>
</feature>
<dbReference type="PANTHER" id="PTHR43775">
    <property type="entry name" value="FATTY ACID SYNTHASE"/>
    <property type="match status" value="1"/>
</dbReference>
<dbReference type="InterPro" id="IPR050091">
    <property type="entry name" value="PKS_NRPS_Biosynth_Enz"/>
</dbReference>
<feature type="domain" description="Ketosynthase family 3 (KS3)" evidence="3">
    <location>
        <begin position="1"/>
        <end position="121"/>
    </location>
</feature>
<sequence length="285" mass="30092">SHGTGTAVGDPLEASAIGEALGVYRGADEQSKLFVGSVKTNIGHLEGASGLAGLIKAILSVEKGLIAPNLWFENGNPAIDFDAWRIRVPTELVSWPTKGLRRASVNGFGYGGTNSHIVLDDAYHYLQEHGLQGKHCTRNLDESHSDGNLQFGRTTEALGHSAALKSGEIGNDCVSIAPVSSAPPKTPALSSRPRVFFLSAKEADSARKAARELAEHASSIDAGSESNFLDNLAFTLSHHRSNHDKSISVVASSKSELVEKLLAETTVVPKLTGEPNIGFVFSGQA</sequence>
<dbReference type="InterPro" id="IPR020841">
    <property type="entry name" value="PKS_Beta-ketoAc_synthase_dom"/>
</dbReference>
<dbReference type="Gene3D" id="3.30.70.3290">
    <property type="match status" value="1"/>
</dbReference>
<organism evidence="4">
    <name type="scientific">Purpureomyces khaoyaiensis</name>
    <dbReference type="NCBI Taxonomy" id="1076432"/>
    <lineage>
        <taxon>Eukaryota</taxon>
        <taxon>Fungi</taxon>
        <taxon>Dikarya</taxon>
        <taxon>Ascomycota</taxon>
        <taxon>Pezizomycotina</taxon>
        <taxon>Sordariomycetes</taxon>
        <taxon>Hypocreomycetidae</taxon>
        <taxon>Hypocreales</taxon>
        <taxon>Clavicipitaceae</taxon>
        <taxon>Purpureomyces</taxon>
    </lineage>
</organism>
<dbReference type="GO" id="GO:0004312">
    <property type="term" value="F:fatty acid synthase activity"/>
    <property type="evidence" value="ECO:0007669"/>
    <property type="project" value="TreeGrafter"/>
</dbReference>
<accession>A0A076L4Y0</accession>
<name>A0A076L4Y0_9HYPO</name>
<dbReference type="AlphaFoldDB" id="A0A076L4Y0"/>
<dbReference type="PANTHER" id="PTHR43775:SF29">
    <property type="entry name" value="ASPERFURANONE POLYKETIDE SYNTHASE AFOG-RELATED"/>
    <property type="match status" value="1"/>
</dbReference>
<protein>
    <submittedName>
        <fullName evidence="4">Polyketide synthase</fullName>
    </submittedName>
</protein>
<dbReference type="CDD" id="cd00833">
    <property type="entry name" value="PKS"/>
    <property type="match status" value="1"/>
</dbReference>
<evidence type="ECO:0000259" key="3">
    <source>
        <dbReference type="PROSITE" id="PS52004"/>
    </source>
</evidence>
<keyword evidence="2" id="KW-0597">Phosphoprotein</keyword>
<evidence type="ECO:0000256" key="1">
    <source>
        <dbReference type="ARBA" id="ARBA00022450"/>
    </source>
</evidence>
<dbReference type="Pfam" id="PF16197">
    <property type="entry name" value="KAsynt_C_assoc"/>
    <property type="match status" value="1"/>
</dbReference>
<dbReference type="InterPro" id="IPR014031">
    <property type="entry name" value="Ketoacyl_synth_C"/>
</dbReference>
<dbReference type="GO" id="GO:0006633">
    <property type="term" value="P:fatty acid biosynthetic process"/>
    <property type="evidence" value="ECO:0007669"/>
    <property type="project" value="TreeGrafter"/>
</dbReference>
<evidence type="ECO:0000313" key="4">
    <source>
        <dbReference type="EMBL" id="AII99941.1"/>
    </source>
</evidence>
<feature type="non-terminal residue" evidence="4">
    <location>
        <position position="285"/>
    </location>
</feature>
<dbReference type="EMBL" id="KF536048">
    <property type="protein sequence ID" value="AII99941.1"/>
    <property type="molecule type" value="Genomic_DNA"/>
</dbReference>
<dbReference type="SUPFAM" id="SSF53901">
    <property type="entry name" value="Thiolase-like"/>
    <property type="match status" value="1"/>
</dbReference>
<dbReference type="SMART" id="SM00825">
    <property type="entry name" value="PKS_KS"/>
    <property type="match status" value="1"/>
</dbReference>
<dbReference type="PROSITE" id="PS52004">
    <property type="entry name" value="KS3_2"/>
    <property type="match status" value="1"/>
</dbReference>
<proteinExistence type="predicted"/>
<keyword evidence="1" id="KW-0596">Phosphopantetheine</keyword>
<reference evidence="4" key="1">
    <citation type="journal article" date="2015" name="Fungal Biol.">
        <title>Phylogeny of type I polyketide synthases (PKSs) in fungal entomopathogens and expression analysis of PKS genes in Beauveria bassiana BCC 2660.</title>
        <authorList>
            <person name="Punya J."/>
            <person name="Swangmaneecharern P."/>
            <person name="Pinsupa S."/>
            <person name="Nitistaporn P."/>
            <person name="Phonghanpot S."/>
            <person name="Kunathigan V."/>
            <person name="Cheevadhanarak S."/>
            <person name="Tanticharoen M."/>
            <person name="Amnuaykanjanasin A."/>
        </authorList>
    </citation>
    <scope>NUCLEOTIDE SEQUENCE</scope>
    <source>
        <strain evidence="4">BCC14290</strain>
    </source>
</reference>
<dbReference type="Gene3D" id="3.40.47.10">
    <property type="match status" value="1"/>
</dbReference>
<dbReference type="Pfam" id="PF02801">
    <property type="entry name" value="Ketoacyl-synt_C"/>
    <property type="match status" value="1"/>
</dbReference>
<dbReference type="InterPro" id="IPR032821">
    <property type="entry name" value="PKS_assoc"/>
</dbReference>
<dbReference type="GO" id="GO:0044550">
    <property type="term" value="P:secondary metabolite biosynthetic process"/>
    <property type="evidence" value="ECO:0007669"/>
    <property type="project" value="TreeGrafter"/>
</dbReference>
<evidence type="ECO:0000256" key="2">
    <source>
        <dbReference type="ARBA" id="ARBA00022553"/>
    </source>
</evidence>
<dbReference type="InterPro" id="IPR016039">
    <property type="entry name" value="Thiolase-like"/>
</dbReference>
<dbReference type="Pfam" id="PF22621">
    <property type="entry name" value="CurL-like_PKS_C"/>
    <property type="match status" value="1"/>
</dbReference>